<gene>
    <name evidence="3" type="ORF">ZIOFF_024247</name>
</gene>
<proteinExistence type="predicted"/>
<keyword evidence="4" id="KW-1185">Reference proteome</keyword>
<evidence type="ECO:0000259" key="2">
    <source>
        <dbReference type="PROSITE" id="PS50089"/>
    </source>
</evidence>
<evidence type="ECO:0000313" key="4">
    <source>
        <dbReference type="Proteomes" id="UP000734854"/>
    </source>
</evidence>
<reference evidence="3 4" key="1">
    <citation type="submission" date="2020-08" db="EMBL/GenBank/DDBJ databases">
        <title>Plant Genome Project.</title>
        <authorList>
            <person name="Zhang R.-G."/>
        </authorList>
    </citation>
    <scope>NUCLEOTIDE SEQUENCE [LARGE SCALE GENOMIC DNA]</scope>
    <source>
        <tissue evidence="3">Rhizome</tissue>
    </source>
</reference>
<dbReference type="GO" id="GO:0004842">
    <property type="term" value="F:ubiquitin-protein transferase activity"/>
    <property type="evidence" value="ECO:0007669"/>
    <property type="project" value="TreeGrafter"/>
</dbReference>
<feature type="domain" description="RING-type" evidence="2">
    <location>
        <begin position="155"/>
        <end position="191"/>
    </location>
</feature>
<dbReference type="EMBL" id="JACMSC010000007">
    <property type="protein sequence ID" value="KAG6513910.1"/>
    <property type="molecule type" value="Genomic_DNA"/>
</dbReference>
<comment type="caution">
    <text evidence="3">The sequence shown here is derived from an EMBL/GenBank/DDBJ whole genome shotgun (WGS) entry which is preliminary data.</text>
</comment>
<dbReference type="PANTHER" id="PTHR45751">
    <property type="entry name" value="COPINE FAMILY PROTEIN 1"/>
    <property type="match status" value="1"/>
</dbReference>
<dbReference type="GO" id="GO:0016567">
    <property type="term" value="P:protein ubiquitination"/>
    <property type="evidence" value="ECO:0007669"/>
    <property type="project" value="TreeGrafter"/>
</dbReference>
<dbReference type="InterPro" id="IPR001841">
    <property type="entry name" value="Znf_RING"/>
</dbReference>
<dbReference type="GO" id="GO:0008270">
    <property type="term" value="F:zinc ion binding"/>
    <property type="evidence" value="ECO:0007669"/>
    <property type="project" value="UniProtKB-KW"/>
</dbReference>
<sequence>MVGVGDGPWDAMEHFDDCIPERKFDNFQVTHVSNDYCGDEEQRGAPLWALASFFLPRSKPSLLFLLVFVNFTSIMSGNKDMPKKEAAFALSALMEIPFQYRATQGLQPLESQKIQISSPRVLPPPKGAIECDSIAMSSSRQALPTGDTVSVEQVCPICLTNPRDMAFGCGHMVIYTCKECGATLSTCPMCRAPIATRLRLFA</sequence>
<dbReference type="Proteomes" id="UP000734854">
    <property type="component" value="Unassembled WGS sequence"/>
</dbReference>
<dbReference type="InterPro" id="IPR013083">
    <property type="entry name" value="Znf_RING/FYVE/PHD"/>
</dbReference>
<evidence type="ECO:0000313" key="3">
    <source>
        <dbReference type="EMBL" id="KAG6513910.1"/>
    </source>
</evidence>
<keyword evidence="1" id="KW-0479">Metal-binding</keyword>
<accession>A0A8J5GTW4</accession>
<evidence type="ECO:0000256" key="1">
    <source>
        <dbReference type="PROSITE-ProRule" id="PRU00175"/>
    </source>
</evidence>
<dbReference type="AlphaFoldDB" id="A0A8J5GTW4"/>
<dbReference type="InterPro" id="IPR052079">
    <property type="entry name" value="E3_ligase/Copine_domain"/>
</dbReference>
<dbReference type="PANTHER" id="PTHR45751:SF11">
    <property type="entry name" value="COPINE FAMILY PROTEIN 2"/>
    <property type="match status" value="1"/>
</dbReference>
<keyword evidence="1" id="KW-0862">Zinc</keyword>
<protein>
    <recommendedName>
        <fullName evidence="2">RING-type domain-containing protein</fullName>
    </recommendedName>
</protein>
<dbReference type="PROSITE" id="PS50089">
    <property type="entry name" value="ZF_RING_2"/>
    <property type="match status" value="1"/>
</dbReference>
<dbReference type="Pfam" id="PF13920">
    <property type="entry name" value="zf-C3HC4_3"/>
    <property type="match status" value="1"/>
</dbReference>
<dbReference type="SUPFAM" id="SSF57850">
    <property type="entry name" value="RING/U-box"/>
    <property type="match status" value="1"/>
</dbReference>
<organism evidence="3 4">
    <name type="scientific">Zingiber officinale</name>
    <name type="common">Ginger</name>
    <name type="synonym">Amomum zingiber</name>
    <dbReference type="NCBI Taxonomy" id="94328"/>
    <lineage>
        <taxon>Eukaryota</taxon>
        <taxon>Viridiplantae</taxon>
        <taxon>Streptophyta</taxon>
        <taxon>Embryophyta</taxon>
        <taxon>Tracheophyta</taxon>
        <taxon>Spermatophyta</taxon>
        <taxon>Magnoliopsida</taxon>
        <taxon>Liliopsida</taxon>
        <taxon>Zingiberales</taxon>
        <taxon>Zingiberaceae</taxon>
        <taxon>Zingiber</taxon>
    </lineage>
</organism>
<keyword evidence="1" id="KW-0863">Zinc-finger</keyword>
<dbReference type="GO" id="GO:0005634">
    <property type="term" value="C:nucleus"/>
    <property type="evidence" value="ECO:0007669"/>
    <property type="project" value="TreeGrafter"/>
</dbReference>
<dbReference type="Gene3D" id="3.30.40.10">
    <property type="entry name" value="Zinc/RING finger domain, C3HC4 (zinc finger)"/>
    <property type="match status" value="1"/>
</dbReference>
<name>A0A8J5GTW4_ZINOF</name>